<feature type="signal peptide" evidence="1">
    <location>
        <begin position="1"/>
        <end position="21"/>
    </location>
</feature>
<dbReference type="OrthoDB" id="3259746at2759"/>
<evidence type="ECO:0000256" key="1">
    <source>
        <dbReference type="SAM" id="SignalP"/>
    </source>
</evidence>
<name>A0A0C3BB96_SERVB</name>
<reference evidence="2 3" key="1">
    <citation type="submission" date="2014-04" db="EMBL/GenBank/DDBJ databases">
        <authorList>
            <consortium name="DOE Joint Genome Institute"/>
            <person name="Kuo A."/>
            <person name="Zuccaro A."/>
            <person name="Kohler A."/>
            <person name="Nagy L.G."/>
            <person name="Floudas D."/>
            <person name="Copeland A."/>
            <person name="Barry K.W."/>
            <person name="Cichocki N."/>
            <person name="Veneault-Fourrey C."/>
            <person name="LaButti K."/>
            <person name="Lindquist E.A."/>
            <person name="Lipzen A."/>
            <person name="Lundell T."/>
            <person name="Morin E."/>
            <person name="Murat C."/>
            <person name="Sun H."/>
            <person name="Tunlid A."/>
            <person name="Henrissat B."/>
            <person name="Grigoriev I.V."/>
            <person name="Hibbett D.S."/>
            <person name="Martin F."/>
            <person name="Nordberg H.P."/>
            <person name="Cantor M.N."/>
            <person name="Hua S.X."/>
        </authorList>
    </citation>
    <scope>NUCLEOTIDE SEQUENCE [LARGE SCALE GENOMIC DNA]</scope>
    <source>
        <strain evidence="2 3">MAFF 305830</strain>
    </source>
</reference>
<proteinExistence type="predicted"/>
<evidence type="ECO:0000313" key="2">
    <source>
        <dbReference type="EMBL" id="KIM28721.1"/>
    </source>
</evidence>
<keyword evidence="1" id="KW-0732">Signal</keyword>
<accession>A0A0C3BB96</accession>
<dbReference type="HOGENOM" id="CLU_1378885_0_0_1"/>
<dbReference type="AlphaFoldDB" id="A0A0C3BB96"/>
<reference evidence="3" key="2">
    <citation type="submission" date="2015-01" db="EMBL/GenBank/DDBJ databases">
        <title>Evolutionary Origins and Diversification of the Mycorrhizal Mutualists.</title>
        <authorList>
            <consortium name="DOE Joint Genome Institute"/>
            <consortium name="Mycorrhizal Genomics Consortium"/>
            <person name="Kohler A."/>
            <person name="Kuo A."/>
            <person name="Nagy L.G."/>
            <person name="Floudas D."/>
            <person name="Copeland A."/>
            <person name="Barry K.W."/>
            <person name="Cichocki N."/>
            <person name="Veneault-Fourrey C."/>
            <person name="LaButti K."/>
            <person name="Lindquist E.A."/>
            <person name="Lipzen A."/>
            <person name="Lundell T."/>
            <person name="Morin E."/>
            <person name="Murat C."/>
            <person name="Riley R."/>
            <person name="Ohm R."/>
            <person name="Sun H."/>
            <person name="Tunlid A."/>
            <person name="Henrissat B."/>
            <person name="Grigoriev I.V."/>
            <person name="Hibbett D.S."/>
            <person name="Martin F."/>
        </authorList>
    </citation>
    <scope>NUCLEOTIDE SEQUENCE [LARGE SCALE GENOMIC DNA]</scope>
    <source>
        <strain evidence="3">MAFF 305830</strain>
    </source>
</reference>
<keyword evidence="3" id="KW-1185">Reference proteome</keyword>
<evidence type="ECO:0000313" key="3">
    <source>
        <dbReference type="Proteomes" id="UP000054097"/>
    </source>
</evidence>
<protein>
    <recommendedName>
        <fullName evidence="4">Phytocyanin domain-containing protein</fullName>
    </recommendedName>
</protein>
<dbReference type="Proteomes" id="UP000054097">
    <property type="component" value="Unassembled WGS sequence"/>
</dbReference>
<evidence type="ECO:0008006" key="4">
    <source>
        <dbReference type="Google" id="ProtNLM"/>
    </source>
</evidence>
<sequence length="198" mass="19459">MFFRTALTVAATAASMALAQGVTINDFSVNQCATSTVTFTAPAGSYYVAIVPANDACSSDPFADFHDISSGSVDVLVKIASGIPIQAYVADASGNEYWSGVMTVGDGDAACLTATDSSSSASVAAATPASASTSTSPSAYVVPANNVANTVNRASPSSASSNSYDDETPANAAANGASTVTASLTLIGGALFAAAALL</sequence>
<dbReference type="EMBL" id="KN824291">
    <property type="protein sequence ID" value="KIM28721.1"/>
    <property type="molecule type" value="Genomic_DNA"/>
</dbReference>
<organism evidence="2 3">
    <name type="scientific">Serendipita vermifera MAFF 305830</name>
    <dbReference type="NCBI Taxonomy" id="933852"/>
    <lineage>
        <taxon>Eukaryota</taxon>
        <taxon>Fungi</taxon>
        <taxon>Dikarya</taxon>
        <taxon>Basidiomycota</taxon>
        <taxon>Agaricomycotina</taxon>
        <taxon>Agaricomycetes</taxon>
        <taxon>Sebacinales</taxon>
        <taxon>Serendipitaceae</taxon>
        <taxon>Serendipita</taxon>
    </lineage>
</organism>
<gene>
    <name evidence="2" type="ORF">M408DRAFT_329182</name>
</gene>
<feature type="chain" id="PRO_5002161775" description="Phytocyanin domain-containing protein" evidence="1">
    <location>
        <begin position="22"/>
        <end position="198"/>
    </location>
</feature>